<gene>
    <name evidence="1" type="ORF">GCM10022246_06640</name>
</gene>
<reference evidence="2" key="1">
    <citation type="journal article" date="2019" name="Int. J. Syst. Evol. Microbiol.">
        <title>The Global Catalogue of Microorganisms (GCM) 10K type strain sequencing project: providing services to taxonomists for standard genome sequencing and annotation.</title>
        <authorList>
            <consortium name="The Broad Institute Genomics Platform"/>
            <consortium name="The Broad Institute Genome Sequencing Center for Infectious Disease"/>
            <person name="Wu L."/>
            <person name="Ma J."/>
        </authorList>
    </citation>
    <scope>NUCLEOTIDE SEQUENCE [LARGE SCALE GENOMIC DNA]</scope>
    <source>
        <strain evidence="2">JCM 17338</strain>
    </source>
</reference>
<sequence>MAEAGYKSIEIAKQNGSWTILDEVEELKIPLDLELAFKTKAGSADYFALLSKSVRKAILQWLMFAKRVETREKRINEIAELAAQGLKPKQFR</sequence>
<evidence type="ECO:0008006" key="3">
    <source>
        <dbReference type="Google" id="ProtNLM"/>
    </source>
</evidence>
<comment type="caution">
    <text evidence="1">The sequence shown here is derived from an EMBL/GenBank/DDBJ whole genome shotgun (WGS) entry which is preliminary data.</text>
</comment>
<proteinExistence type="predicted"/>
<dbReference type="Proteomes" id="UP001501081">
    <property type="component" value="Unassembled WGS sequence"/>
</dbReference>
<keyword evidence="2" id="KW-1185">Reference proteome</keyword>
<dbReference type="Pfam" id="PF13376">
    <property type="entry name" value="OmdA"/>
    <property type="match status" value="1"/>
</dbReference>
<evidence type="ECO:0000313" key="1">
    <source>
        <dbReference type="EMBL" id="GAA3955237.1"/>
    </source>
</evidence>
<organism evidence="1 2">
    <name type="scientific">Pedobacter ginsengiterrae</name>
    <dbReference type="NCBI Taxonomy" id="871696"/>
    <lineage>
        <taxon>Bacteria</taxon>
        <taxon>Pseudomonadati</taxon>
        <taxon>Bacteroidota</taxon>
        <taxon>Sphingobacteriia</taxon>
        <taxon>Sphingobacteriales</taxon>
        <taxon>Sphingobacteriaceae</taxon>
        <taxon>Pedobacter</taxon>
    </lineage>
</organism>
<dbReference type="EMBL" id="BAABAK010000003">
    <property type="protein sequence ID" value="GAA3955237.1"/>
    <property type="molecule type" value="Genomic_DNA"/>
</dbReference>
<protein>
    <recommendedName>
        <fullName evidence="3">Bacteriocin-protection, YdeI or OmpD-Associated</fullName>
    </recommendedName>
</protein>
<dbReference type="RefSeq" id="WP_344764922.1">
    <property type="nucleotide sequence ID" value="NZ_BAABAK010000003.1"/>
</dbReference>
<name>A0ABP7NW05_9SPHI</name>
<evidence type="ECO:0000313" key="2">
    <source>
        <dbReference type="Proteomes" id="UP001501081"/>
    </source>
</evidence>
<accession>A0ABP7NW05</accession>